<feature type="transmembrane region" description="Helical" evidence="3">
    <location>
        <begin position="506"/>
        <end position="525"/>
    </location>
</feature>
<feature type="transmembrane region" description="Helical" evidence="3">
    <location>
        <begin position="304"/>
        <end position="326"/>
    </location>
</feature>
<feature type="compositionally biased region" description="Polar residues" evidence="2">
    <location>
        <begin position="43"/>
        <end position="70"/>
    </location>
</feature>
<keyword evidence="6" id="KW-1185">Reference proteome</keyword>
<name>A0ABP9Y1P5_9FUNG</name>
<gene>
    <name evidence="5" type="ORF">HPULCUR_006343</name>
</gene>
<protein>
    <recommendedName>
        <fullName evidence="4">Threonine/serine exporter-like N-terminal domain-containing protein</fullName>
    </recommendedName>
</protein>
<evidence type="ECO:0000256" key="3">
    <source>
        <dbReference type="SAM" id="Phobius"/>
    </source>
</evidence>
<feature type="transmembrane region" description="Helical" evidence="3">
    <location>
        <begin position="416"/>
        <end position="437"/>
    </location>
</feature>
<dbReference type="InterPro" id="IPR051361">
    <property type="entry name" value="ThrE/Ser_Exporter"/>
</dbReference>
<feature type="domain" description="Threonine/serine exporter-like N-terminal" evidence="4">
    <location>
        <begin position="202"/>
        <end position="436"/>
    </location>
</feature>
<feature type="compositionally biased region" description="Polar residues" evidence="2">
    <location>
        <begin position="22"/>
        <end position="31"/>
    </location>
</feature>
<feature type="region of interest" description="Disordered" evidence="2">
    <location>
        <begin position="22"/>
        <end position="70"/>
    </location>
</feature>
<evidence type="ECO:0000259" key="4">
    <source>
        <dbReference type="Pfam" id="PF06738"/>
    </source>
</evidence>
<feature type="transmembrane region" description="Helical" evidence="3">
    <location>
        <begin position="332"/>
        <end position="351"/>
    </location>
</feature>
<keyword evidence="3" id="KW-0812">Transmembrane</keyword>
<dbReference type="Proteomes" id="UP001476247">
    <property type="component" value="Unassembled WGS sequence"/>
</dbReference>
<evidence type="ECO:0000256" key="1">
    <source>
        <dbReference type="ARBA" id="ARBA00034125"/>
    </source>
</evidence>
<feature type="transmembrane region" description="Helical" evidence="3">
    <location>
        <begin position="457"/>
        <end position="475"/>
    </location>
</feature>
<feature type="transmembrane region" description="Helical" evidence="3">
    <location>
        <begin position="482"/>
        <end position="500"/>
    </location>
</feature>
<dbReference type="PANTHER" id="PTHR31082">
    <property type="entry name" value="PHEROMONE-REGULATED MEMBRANE PROTEIN 10"/>
    <property type="match status" value="1"/>
</dbReference>
<evidence type="ECO:0000256" key="2">
    <source>
        <dbReference type="SAM" id="MobiDB-lite"/>
    </source>
</evidence>
<comment type="caution">
    <text evidence="5">The sequence shown here is derived from an EMBL/GenBank/DDBJ whole genome shotgun (WGS) entry which is preliminary data.</text>
</comment>
<proteinExistence type="inferred from homology"/>
<dbReference type="Pfam" id="PF06738">
    <property type="entry name" value="ThrE"/>
    <property type="match status" value="1"/>
</dbReference>
<comment type="similarity">
    <text evidence="1">Belongs to the ThrE exporter (TC 2.A.79) family.</text>
</comment>
<evidence type="ECO:0000313" key="5">
    <source>
        <dbReference type="EMBL" id="GAA5800904.1"/>
    </source>
</evidence>
<sequence length="602" mass="65685">MSRKFKRNLSSTYYDAGSFSSLASQTTLTDTQQKKSAHEDEVPNSSLQEQQIQAVTESNTETNSAGTTSVIEAPLPFQPSLWRVPTNNARPAATPDIEQGMSIKSNYFMDDTATRNTAMYNTDLTRDNSIATAISMRRADIMVSRDNPQHLHQHRLSGVLNNSTDEEEVANTLHENNNNLHHSHHHAVPERDELLYEKKKSIIILLGRLLLKCGCPCHRVDEALQHTAKLLVLDASFSFLPDSVLITFTNASDTQSIMVKSPQGFDNGKIAKINDIMNNFHRGEIDLDRCLVVLHEVATAPPTCGFWSTLFFFTVSSFAASAMMFGGTWVDAAFSGLLGLLVAILFTLSGYFPIYARVFEISASVLVAIITRALHKYCCFTSVAIPAILILLPGYTMTVGVIELSARHVTTGIIRLVYAVFYAFQLAYGLQIGSSVYNAIDPNSSEEGLCGQTLVSPWFYIPLLPILSIAIALSYGSSHKQWISQIISVAIAFCISYFLGKVIPDGQIVGSIAAFAIGLYSNFALKVTGEPPLAPLCVGVTLLVPGSIGVKGAFSVLHHSDLDQSIFPMKMLTIALGLSAGLFASAMIVYPSGKKRSMYISL</sequence>
<dbReference type="PANTHER" id="PTHR31082:SF4">
    <property type="entry name" value="PHEROMONE-REGULATED MEMBRANE PROTEIN 10"/>
    <property type="match status" value="1"/>
</dbReference>
<dbReference type="EMBL" id="BAABUJ010000017">
    <property type="protein sequence ID" value="GAA5800904.1"/>
    <property type="molecule type" value="Genomic_DNA"/>
</dbReference>
<evidence type="ECO:0000313" key="6">
    <source>
        <dbReference type="Proteomes" id="UP001476247"/>
    </source>
</evidence>
<organism evidence="5 6">
    <name type="scientific">Helicostylum pulchrum</name>
    <dbReference type="NCBI Taxonomy" id="562976"/>
    <lineage>
        <taxon>Eukaryota</taxon>
        <taxon>Fungi</taxon>
        <taxon>Fungi incertae sedis</taxon>
        <taxon>Mucoromycota</taxon>
        <taxon>Mucoromycotina</taxon>
        <taxon>Mucoromycetes</taxon>
        <taxon>Mucorales</taxon>
        <taxon>Mucorineae</taxon>
        <taxon>Mucoraceae</taxon>
        <taxon>Helicostylum</taxon>
    </lineage>
</organism>
<keyword evidence="3" id="KW-0472">Membrane</keyword>
<feature type="transmembrane region" description="Helical" evidence="3">
    <location>
        <begin position="383"/>
        <end position="404"/>
    </location>
</feature>
<feature type="compositionally biased region" description="Basic and acidic residues" evidence="2">
    <location>
        <begin position="32"/>
        <end position="41"/>
    </location>
</feature>
<keyword evidence="3" id="KW-1133">Transmembrane helix</keyword>
<feature type="transmembrane region" description="Helical" evidence="3">
    <location>
        <begin position="566"/>
        <end position="590"/>
    </location>
</feature>
<dbReference type="InterPro" id="IPR010619">
    <property type="entry name" value="ThrE-like_N"/>
</dbReference>
<reference evidence="5 6" key="1">
    <citation type="submission" date="2024-04" db="EMBL/GenBank/DDBJ databases">
        <title>genome sequences of Mucor flavus KT1a and Helicostylum pulchrum KT1b strains isolation_sourced from the surface of a dry-aged beef.</title>
        <authorList>
            <person name="Toyotome T."/>
            <person name="Hosono M."/>
            <person name="Torimaru M."/>
            <person name="Fukuda K."/>
            <person name="Mikami N."/>
        </authorList>
    </citation>
    <scope>NUCLEOTIDE SEQUENCE [LARGE SCALE GENOMIC DNA]</scope>
    <source>
        <strain evidence="5 6">KT1b</strain>
    </source>
</reference>
<accession>A0ABP9Y1P5</accession>